<protein>
    <recommendedName>
        <fullName evidence="2">DUF7452 domain-containing protein</fullName>
    </recommendedName>
</protein>
<feature type="domain" description="DUF7452" evidence="2">
    <location>
        <begin position="190"/>
        <end position="278"/>
    </location>
</feature>
<dbReference type="InterPro" id="IPR055875">
    <property type="entry name" value="DUF7452"/>
</dbReference>
<sequence>MKKTFISFIIFSASLSAYGQLDVVVTEEGAPGGKVQIKNDDNNANAFAGITNGKGAGLYGLNTSMSGIVVGIRGSSASITHGSSAISGVTGVYGLITTASAGDNSAGVRGINNGTGFSSVGVIGYQAGSGRGVYGETPSGFGVYGFASEPDHAGVGVKGATLGNYGAGVEAAYSGTGVGTALQIDNGTIKVSGSNRAAFVHTATVANKIGTNSTDIDNPMCNGDPNCLVFITQRLNPEGLIYNNSPVGVFYNSNRGKWVIFNEGTFLLPTNAQFNVLIIKQ</sequence>
<evidence type="ECO:0000313" key="3">
    <source>
        <dbReference type="EMBL" id="RYU95145.1"/>
    </source>
</evidence>
<feature type="chain" id="PRO_5020470925" description="DUF7452 domain-containing protein" evidence="1">
    <location>
        <begin position="20"/>
        <end position="281"/>
    </location>
</feature>
<feature type="signal peptide" evidence="1">
    <location>
        <begin position="1"/>
        <end position="19"/>
    </location>
</feature>
<evidence type="ECO:0000259" key="2">
    <source>
        <dbReference type="Pfam" id="PF24249"/>
    </source>
</evidence>
<reference evidence="3 4" key="1">
    <citation type="submission" date="2019-02" db="EMBL/GenBank/DDBJ databases">
        <title>Bacterial novel species Emticicia sp. 17J42-9 isolated from soil.</title>
        <authorList>
            <person name="Jung H.-Y."/>
        </authorList>
    </citation>
    <scope>NUCLEOTIDE SEQUENCE [LARGE SCALE GENOMIC DNA]</scope>
    <source>
        <strain evidence="3 4">17J42-9</strain>
    </source>
</reference>
<dbReference type="RefSeq" id="WP_130021394.1">
    <property type="nucleotide sequence ID" value="NZ_SEWF01000017.1"/>
</dbReference>
<dbReference type="Proteomes" id="UP000293162">
    <property type="component" value="Unassembled WGS sequence"/>
</dbReference>
<gene>
    <name evidence="3" type="ORF">EWM59_12905</name>
</gene>
<accession>A0A4Q5LZL0</accession>
<dbReference type="OrthoDB" id="644207at2"/>
<evidence type="ECO:0000313" key="4">
    <source>
        <dbReference type="Proteomes" id="UP000293162"/>
    </source>
</evidence>
<keyword evidence="1" id="KW-0732">Signal</keyword>
<proteinExistence type="predicted"/>
<dbReference type="Pfam" id="PF24249">
    <property type="entry name" value="DUF7452"/>
    <property type="match status" value="1"/>
</dbReference>
<dbReference type="AlphaFoldDB" id="A0A4Q5LZL0"/>
<keyword evidence="4" id="KW-1185">Reference proteome</keyword>
<name>A0A4Q5LZL0_9BACT</name>
<organism evidence="3 4">
    <name type="scientific">Emticicia agri</name>
    <dbReference type="NCBI Taxonomy" id="2492393"/>
    <lineage>
        <taxon>Bacteria</taxon>
        <taxon>Pseudomonadati</taxon>
        <taxon>Bacteroidota</taxon>
        <taxon>Cytophagia</taxon>
        <taxon>Cytophagales</taxon>
        <taxon>Leadbetterellaceae</taxon>
        <taxon>Emticicia</taxon>
    </lineage>
</organism>
<dbReference type="EMBL" id="SEWF01000017">
    <property type="protein sequence ID" value="RYU95145.1"/>
    <property type="molecule type" value="Genomic_DNA"/>
</dbReference>
<comment type="caution">
    <text evidence="3">The sequence shown here is derived from an EMBL/GenBank/DDBJ whole genome shotgun (WGS) entry which is preliminary data.</text>
</comment>
<evidence type="ECO:0000256" key="1">
    <source>
        <dbReference type="SAM" id="SignalP"/>
    </source>
</evidence>